<feature type="region of interest" description="Disordered" evidence="1">
    <location>
        <begin position="1732"/>
        <end position="1755"/>
    </location>
</feature>
<feature type="compositionally biased region" description="Basic and acidic residues" evidence="1">
    <location>
        <begin position="927"/>
        <end position="936"/>
    </location>
</feature>
<evidence type="ECO:0000313" key="4">
    <source>
        <dbReference type="Proteomes" id="UP000077521"/>
    </source>
</evidence>
<reference evidence="3" key="1">
    <citation type="submission" date="2016-04" db="EMBL/GenBank/DDBJ databases">
        <authorList>
            <person name="Nguyen H.D."/>
            <person name="Samba Siva P."/>
            <person name="Cullis J."/>
            <person name="Levesque C.A."/>
            <person name="Hambleton S."/>
        </authorList>
    </citation>
    <scope>NUCLEOTIDE SEQUENCE</scope>
    <source>
        <strain evidence="3">DAOMC 236416</strain>
    </source>
</reference>
<feature type="region of interest" description="Disordered" evidence="1">
    <location>
        <begin position="1870"/>
        <end position="1896"/>
    </location>
</feature>
<dbReference type="Pfam" id="PF20253">
    <property type="entry name" value="DUF6604"/>
    <property type="match status" value="2"/>
</dbReference>
<feature type="region of interest" description="Disordered" evidence="1">
    <location>
        <begin position="44"/>
        <end position="112"/>
    </location>
</feature>
<name>A0A8T8TC12_9BASI</name>
<reference evidence="3" key="2">
    <citation type="journal article" date="2019" name="IMA Fungus">
        <title>Genome sequencing and comparison of five Tilletia species to identify candidate genes for the detection of regulated species infecting wheat.</title>
        <authorList>
            <person name="Nguyen H.D.T."/>
            <person name="Sultana T."/>
            <person name="Kesanakurti P."/>
            <person name="Hambleton S."/>
        </authorList>
    </citation>
    <scope>NUCLEOTIDE SEQUENCE</scope>
    <source>
        <strain evidence="3">DAOMC 236416</strain>
    </source>
</reference>
<feature type="compositionally biased region" description="Basic and acidic residues" evidence="1">
    <location>
        <begin position="1870"/>
        <end position="1883"/>
    </location>
</feature>
<feature type="region of interest" description="Disordered" evidence="1">
    <location>
        <begin position="1034"/>
        <end position="1108"/>
    </location>
</feature>
<feature type="compositionally biased region" description="Acidic residues" evidence="1">
    <location>
        <begin position="1073"/>
        <end position="1084"/>
    </location>
</feature>
<feature type="domain" description="DUF6604" evidence="2">
    <location>
        <begin position="995"/>
        <end position="1327"/>
    </location>
</feature>
<dbReference type="Proteomes" id="UP000077521">
    <property type="component" value="Unassembled WGS sequence"/>
</dbReference>
<feature type="region of interest" description="Disordered" evidence="1">
    <location>
        <begin position="927"/>
        <end position="946"/>
    </location>
</feature>
<feature type="compositionally biased region" description="Acidic residues" evidence="1">
    <location>
        <begin position="233"/>
        <end position="242"/>
    </location>
</feature>
<feature type="compositionally biased region" description="Polar residues" evidence="1">
    <location>
        <begin position="89"/>
        <end position="100"/>
    </location>
</feature>
<evidence type="ECO:0000313" key="3">
    <source>
        <dbReference type="EMBL" id="KAE8259024.1"/>
    </source>
</evidence>
<feature type="compositionally biased region" description="Basic and acidic residues" evidence="1">
    <location>
        <begin position="1732"/>
        <end position="1745"/>
    </location>
</feature>
<feature type="compositionally biased region" description="Basic residues" evidence="1">
    <location>
        <begin position="62"/>
        <end position="74"/>
    </location>
</feature>
<evidence type="ECO:0000256" key="1">
    <source>
        <dbReference type="SAM" id="MobiDB-lite"/>
    </source>
</evidence>
<comment type="caution">
    <text evidence="3">The sequence shown here is derived from an EMBL/GenBank/DDBJ whole genome shotgun (WGS) entry which is preliminary data.</text>
</comment>
<dbReference type="InterPro" id="IPR046539">
    <property type="entry name" value="DUF6604"/>
</dbReference>
<feature type="compositionally biased region" description="Polar residues" evidence="1">
    <location>
        <begin position="1087"/>
        <end position="1107"/>
    </location>
</feature>
<feature type="region of interest" description="Disordered" evidence="1">
    <location>
        <begin position="1192"/>
        <end position="1214"/>
    </location>
</feature>
<proteinExistence type="predicted"/>
<feature type="region of interest" description="Disordered" evidence="1">
    <location>
        <begin position="233"/>
        <end position="252"/>
    </location>
</feature>
<keyword evidence="4" id="KW-1185">Reference proteome</keyword>
<sequence>MKFLRTKYAQSKHDTSALANWLARAAVEHGFPISNFSPSVQHLLLGQDDPGRERTKQQLKNAAKKKKQRAKRQAPAKEGEQEDVDEENGSGSTQQRTTTLDPPKLSVPTSATSDIPTGDYVVQAHQFIEIAKFLAEKKVNIPLELLQLLRRCIGLRLHTLKRFLSAPDYSTFTHKHFINVLREVGNILHDAREEALAKKLSKINKTRKAGTDKQDMPSQNRFGSLADLEVELEDDRSGEELSDIPLEQARREPGASVSAAKARFAPLETKEELLMAVLFFLADLHDIRKYILELWMDYNNGKVDLITASVTTNTALELIRKPEHKLMLRVLPHFRYKFEYLWPAIIDMVHSGQCTDTHAETTSYSAKVSDSDTARHALYDHFFVPAFEMLRTDPDPKSRHIPAEMYDSRLEDIDSPVDPYQLPVQQRWELTRNLINDVYIQYMLINMGSYDGYEGADMTMEYDELAKTWASDALNEHTSLASVFCAQIFVDINFTLRNTVQRCAADLRVAAARMKASMEARAQIEPGPTNWGVDAADQEEKARLFLRDLTHRATEDDVINVYYRHVRKTTNLYLDKDGHTDEKRTLMLRSPVLCGVVLFRLQFIYRDFSLAVANNWDTLYFSGHLYHLCQLLYGNDPDLRPEWRDVDLLFDLVGKENFFGGRIPETAQDSRVNLLQAMNANAATLHAVRTGTRVEPGANRYRPKRKGRDRQHLKPKAQIMEIYRSRFVGSDEVTYIDLSSIEALIEETAVKESQKISKLRRERSHRTPKFSIPQLLAVLENSLENESASIRFDFLRLHLTSFRALDSVHAVIEREMNAFAPPTFLAPVAFYAGIVGFLIKAAAGLEQSNERRLELGGAAARQLHGRDPVMVRAAAALTQFLRDQDQGRVELNTLVDERVGIQTRSFRDLLELRNKLDKDKIIKERAELEHARTHEPSRRRRRPQTPAFAECGGRPFRLDSFIRCLDFHTPARKRNSVVHIARLANTMRLRTTYAQSKDYTYKISTWLARRAIEYGFDRNKFQKSVQALLLDDDDYNTPTLTKQQVKNKKKNAKKKLKKKQQASGDARTKDGEQPEDGEHEDDIEPPASQTDSPTPSIPNTGQQQRQPEMTGDYVITTEQYVELANFLAEKKVPIPLELLQIIRRCIRLRLDTLKCFLPKADLSTYTHAFFIDTLRSVGFILHEAREQAFVDNARQHSSSSGNNSRSAQKSETTSNRFASLADLVQDLEEADGDDIEDAPAIELSEPPRSTSSSAANGSGNKARFTAVQTTETAIMALLAVLDDFHSVRESISSLWARYSEGKCDLITAALTTNTALELLRRPYNEVIGVLLPKFNNSIEYLLGHLLEFLSDRSTGDGGRHALVRASMNENDSELSKKELYIYRQLLASPLKLITDLKSVVKEHPDSLFPELYDDSLDLKTLSVRKRHEQEFLLMCGSYSENVREALLIEADREMTTQGLQYDQLQESMCEKIDEEDCTLYAALCAQIFLDINAALGAGTKRAFEELREGATQMKETLLERKRAALTFPEQLWGERGENMAAQLFENVENKHHILTCPKQEHGSYHALMKRSPVQCGMLLFALRTQYQNVGYTLISTTRSITATGIFYRACRDFATWEPEEYPKWPDLNAYYTYMGEEAEYGGKKPESIQDAHINIQHMMGVSGRALQHIRQKDAMANHRDFGPSRAGHFTEEVAARRNPAPLMRLITAHQAGTASVGLASIEEYLAERAAEADRSVTKKGGDKKNRPPAGKSKSKYSMVRLMKELETGLAKEDISINFDFISMHLRCFRVLKLVYAAVIANSRRMGLARLGMDWDFPIKPQGEDVRFVALPLVILRYAAHAEQSMEMAQNNGEQDEKITELARRTREMFRENAPKKDGTPEGRHNRRITKRLTGSSPGLYAATSAIGDFLQSGSNEGDAELRKMKGTRWLAQEQQSTTAKWVGINPQMATGSFAESLEAIKAREAEIRAASSSTRGKGRS</sequence>
<feature type="region of interest" description="Disordered" evidence="1">
    <location>
        <begin position="1239"/>
        <end position="1259"/>
    </location>
</feature>
<dbReference type="EMBL" id="LWDF02000049">
    <property type="protein sequence ID" value="KAE8259024.1"/>
    <property type="molecule type" value="Genomic_DNA"/>
</dbReference>
<feature type="compositionally biased region" description="Basic residues" evidence="1">
    <location>
        <begin position="1045"/>
        <end position="1060"/>
    </location>
</feature>
<protein>
    <recommendedName>
        <fullName evidence="2">DUF6604 domain-containing protein</fullName>
    </recommendedName>
</protein>
<dbReference type="PANTHER" id="PTHR38795">
    <property type="entry name" value="DUF6604 DOMAIN-CONTAINING PROTEIN"/>
    <property type="match status" value="1"/>
</dbReference>
<dbReference type="PANTHER" id="PTHR38795:SF1">
    <property type="entry name" value="DUF6604 DOMAIN-CONTAINING PROTEIN"/>
    <property type="match status" value="1"/>
</dbReference>
<organism evidence="3 4">
    <name type="scientific">Tilletia indica</name>
    <dbReference type="NCBI Taxonomy" id="43049"/>
    <lineage>
        <taxon>Eukaryota</taxon>
        <taxon>Fungi</taxon>
        <taxon>Dikarya</taxon>
        <taxon>Basidiomycota</taxon>
        <taxon>Ustilaginomycotina</taxon>
        <taxon>Exobasidiomycetes</taxon>
        <taxon>Tilletiales</taxon>
        <taxon>Tilletiaceae</taxon>
        <taxon>Tilletia</taxon>
    </lineage>
</organism>
<accession>A0A8T8TC12</accession>
<gene>
    <name evidence="3" type="ORF">A4X13_0g1288</name>
</gene>
<evidence type="ECO:0000259" key="2">
    <source>
        <dbReference type="Pfam" id="PF20253"/>
    </source>
</evidence>
<feature type="compositionally biased region" description="Low complexity" evidence="1">
    <location>
        <begin position="1195"/>
        <end position="1210"/>
    </location>
</feature>
<feature type="domain" description="DUF6604" evidence="2">
    <location>
        <begin position="10"/>
        <end position="326"/>
    </location>
</feature>